<keyword evidence="1" id="KW-0028">Amino-acid biosynthesis</keyword>
<evidence type="ECO:0000259" key="8">
    <source>
        <dbReference type="Pfam" id="PF01636"/>
    </source>
</evidence>
<keyword evidence="5" id="KW-0418">Kinase</keyword>
<comment type="similarity">
    <text evidence="7">Belongs to the pseudomonas-type ThrB family.</text>
</comment>
<keyword evidence="6" id="KW-0067">ATP-binding</keyword>
<evidence type="ECO:0000256" key="4">
    <source>
        <dbReference type="ARBA" id="ARBA00022741"/>
    </source>
</evidence>
<sequence>MSVYTNVLPHELNEFLENYSLGQLQQFAGISNGIENTNYFVTTSKGQYVLTIFEQLTLDDLPYFLELMAFFSEANIPTAHPIADKRNEYIRILNGKPAALVKRLNGVSIDIANVKQCQEIGTQMAKMHLSSKQFKFSREASRNEDWRIQTSKLVMPKLNKDEQDLLNQELNYIKTTKVGHLDTSVIHADLFRDNVLFIDDELTGIIDFYYAYNGFSIYDLAVTVNDWCTSGDINRDKENIVAFLTAYQTIRYIEKNERNAWVYVLRLAALRFWLSRLQDKYFPRNGEITHTKDPDRFKVIIEDRFNNQDEIMSIWDVC</sequence>
<dbReference type="NCBIfam" id="TIGR00938">
    <property type="entry name" value="thrB_alt"/>
    <property type="match status" value="1"/>
</dbReference>
<dbReference type="EMBL" id="UINC01045254">
    <property type="protein sequence ID" value="SVB51793.1"/>
    <property type="molecule type" value="Genomic_DNA"/>
</dbReference>
<evidence type="ECO:0000256" key="5">
    <source>
        <dbReference type="ARBA" id="ARBA00022777"/>
    </source>
</evidence>
<dbReference type="GO" id="GO:0009088">
    <property type="term" value="P:threonine biosynthetic process"/>
    <property type="evidence" value="ECO:0007669"/>
    <property type="project" value="UniProtKB-KW"/>
</dbReference>
<evidence type="ECO:0000256" key="2">
    <source>
        <dbReference type="ARBA" id="ARBA00022679"/>
    </source>
</evidence>
<proteinExistence type="inferred from homology"/>
<organism evidence="9">
    <name type="scientific">marine metagenome</name>
    <dbReference type="NCBI Taxonomy" id="408172"/>
    <lineage>
        <taxon>unclassified sequences</taxon>
        <taxon>metagenomes</taxon>
        <taxon>ecological metagenomes</taxon>
    </lineage>
</organism>
<dbReference type="NCBIfam" id="NF003558">
    <property type="entry name" value="PRK05231.1"/>
    <property type="match status" value="1"/>
</dbReference>
<evidence type="ECO:0000256" key="7">
    <source>
        <dbReference type="ARBA" id="ARBA00038240"/>
    </source>
</evidence>
<dbReference type="InterPro" id="IPR050249">
    <property type="entry name" value="Pseudomonas-type_ThrB"/>
</dbReference>
<dbReference type="HAMAP" id="MF_00301">
    <property type="entry name" value="Homoser_kinase_2"/>
    <property type="match status" value="1"/>
</dbReference>
<evidence type="ECO:0000256" key="6">
    <source>
        <dbReference type="ARBA" id="ARBA00022840"/>
    </source>
</evidence>
<keyword evidence="4" id="KW-0547">Nucleotide-binding</keyword>
<dbReference type="Gene3D" id="3.90.1200.10">
    <property type="match status" value="1"/>
</dbReference>
<dbReference type="Pfam" id="PF01636">
    <property type="entry name" value="APH"/>
    <property type="match status" value="1"/>
</dbReference>
<evidence type="ECO:0000313" key="9">
    <source>
        <dbReference type="EMBL" id="SVB51793.1"/>
    </source>
</evidence>
<gene>
    <name evidence="9" type="ORF">METZ01_LOCUS204647</name>
</gene>
<dbReference type="InterPro" id="IPR005280">
    <property type="entry name" value="Homoserine_kinase_II"/>
</dbReference>
<feature type="domain" description="Aminoglycoside phosphotransferase" evidence="8">
    <location>
        <begin position="29"/>
        <end position="251"/>
    </location>
</feature>
<reference evidence="9" key="1">
    <citation type="submission" date="2018-05" db="EMBL/GenBank/DDBJ databases">
        <authorList>
            <person name="Lanie J.A."/>
            <person name="Ng W.-L."/>
            <person name="Kazmierczak K.M."/>
            <person name="Andrzejewski T.M."/>
            <person name="Davidsen T.M."/>
            <person name="Wayne K.J."/>
            <person name="Tettelin H."/>
            <person name="Glass J.I."/>
            <person name="Rusch D."/>
            <person name="Podicherti R."/>
            <person name="Tsui H.-C.T."/>
            <person name="Winkler M.E."/>
        </authorList>
    </citation>
    <scope>NUCLEOTIDE SEQUENCE</scope>
</reference>
<keyword evidence="2" id="KW-0808">Transferase</keyword>
<evidence type="ECO:0000256" key="3">
    <source>
        <dbReference type="ARBA" id="ARBA00022697"/>
    </source>
</evidence>
<dbReference type="InterPro" id="IPR002575">
    <property type="entry name" value="Aminoglycoside_PTrfase"/>
</dbReference>
<dbReference type="PANTHER" id="PTHR21064:SF6">
    <property type="entry name" value="AMINOGLYCOSIDE PHOSPHOTRANSFERASE DOMAIN-CONTAINING PROTEIN"/>
    <property type="match status" value="1"/>
</dbReference>
<dbReference type="GO" id="GO:0005524">
    <property type="term" value="F:ATP binding"/>
    <property type="evidence" value="ECO:0007669"/>
    <property type="project" value="UniProtKB-KW"/>
</dbReference>
<accession>A0A382EP99</accession>
<name>A0A382EP99_9ZZZZ</name>
<dbReference type="PANTHER" id="PTHR21064">
    <property type="entry name" value="AMINOGLYCOSIDE PHOSPHOTRANSFERASE DOMAIN-CONTAINING PROTEIN-RELATED"/>
    <property type="match status" value="1"/>
</dbReference>
<dbReference type="AlphaFoldDB" id="A0A382EP99"/>
<dbReference type="Gene3D" id="3.30.200.20">
    <property type="entry name" value="Phosphorylase Kinase, domain 1"/>
    <property type="match status" value="1"/>
</dbReference>
<dbReference type="InterPro" id="IPR011009">
    <property type="entry name" value="Kinase-like_dom_sf"/>
</dbReference>
<dbReference type="SUPFAM" id="SSF56112">
    <property type="entry name" value="Protein kinase-like (PK-like)"/>
    <property type="match status" value="1"/>
</dbReference>
<protein>
    <recommendedName>
        <fullName evidence="8">Aminoglycoside phosphotransferase domain-containing protein</fullName>
    </recommendedName>
</protein>
<dbReference type="CDD" id="cd05153">
    <property type="entry name" value="HomoserineK_II"/>
    <property type="match status" value="1"/>
</dbReference>
<dbReference type="GO" id="GO:0004413">
    <property type="term" value="F:homoserine kinase activity"/>
    <property type="evidence" value="ECO:0007669"/>
    <property type="project" value="InterPro"/>
</dbReference>
<keyword evidence="3" id="KW-0791">Threonine biosynthesis</keyword>
<evidence type="ECO:0000256" key="1">
    <source>
        <dbReference type="ARBA" id="ARBA00022605"/>
    </source>
</evidence>